<evidence type="ECO:0000313" key="1">
    <source>
        <dbReference type="EMBL" id="JAH60508.1"/>
    </source>
</evidence>
<sequence>MTVIQLIIRADNFIITDNLKPSYEQTGLLPALHFL</sequence>
<reference evidence="1" key="1">
    <citation type="submission" date="2014-11" db="EMBL/GenBank/DDBJ databases">
        <authorList>
            <person name="Amaro Gonzalez C."/>
        </authorList>
    </citation>
    <scope>NUCLEOTIDE SEQUENCE</scope>
</reference>
<name>A0A0E9U6B2_ANGAN</name>
<dbReference type="EMBL" id="GBXM01048069">
    <property type="protein sequence ID" value="JAH60508.1"/>
    <property type="molecule type" value="Transcribed_RNA"/>
</dbReference>
<accession>A0A0E9U6B2</accession>
<dbReference type="AlphaFoldDB" id="A0A0E9U6B2"/>
<protein>
    <submittedName>
        <fullName evidence="1">Uncharacterized protein</fullName>
    </submittedName>
</protein>
<organism evidence="1">
    <name type="scientific">Anguilla anguilla</name>
    <name type="common">European freshwater eel</name>
    <name type="synonym">Muraena anguilla</name>
    <dbReference type="NCBI Taxonomy" id="7936"/>
    <lineage>
        <taxon>Eukaryota</taxon>
        <taxon>Metazoa</taxon>
        <taxon>Chordata</taxon>
        <taxon>Craniata</taxon>
        <taxon>Vertebrata</taxon>
        <taxon>Euteleostomi</taxon>
        <taxon>Actinopterygii</taxon>
        <taxon>Neopterygii</taxon>
        <taxon>Teleostei</taxon>
        <taxon>Anguilliformes</taxon>
        <taxon>Anguillidae</taxon>
        <taxon>Anguilla</taxon>
    </lineage>
</organism>
<proteinExistence type="predicted"/>
<reference evidence="1" key="2">
    <citation type="journal article" date="2015" name="Fish Shellfish Immunol.">
        <title>Early steps in the European eel (Anguilla anguilla)-Vibrio vulnificus interaction in the gills: Role of the RtxA13 toxin.</title>
        <authorList>
            <person name="Callol A."/>
            <person name="Pajuelo D."/>
            <person name="Ebbesson L."/>
            <person name="Teles M."/>
            <person name="MacKenzie S."/>
            <person name="Amaro C."/>
        </authorList>
    </citation>
    <scope>NUCLEOTIDE SEQUENCE</scope>
</reference>